<keyword evidence="3" id="KW-1185">Reference proteome</keyword>
<organism evidence="2 3">
    <name type="scientific">Metabacillus litoralis</name>
    <dbReference type="NCBI Taxonomy" id="152268"/>
    <lineage>
        <taxon>Bacteria</taxon>
        <taxon>Bacillati</taxon>
        <taxon>Bacillota</taxon>
        <taxon>Bacilli</taxon>
        <taxon>Bacillales</taxon>
        <taxon>Bacillaceae</taxon>
        <taxon>Metabacillus</taxon>
    </lineage>
</organism>
<comment type="caution">
    <text evidence="2">The sequence shown here is derived from an EMBL/GenBank/DDBJ whole genome shotgun (WGS) entry which is preliminary data.</text>
</comment>
<feature type="domain" description="Core" evidence="1">
    <location>
        <begin position="1"/>
        <end position="101"/>
    </location>
</feature>
<protein>
    <submittedName>
        <fullName evidence="2">Iron-sulfur cluster biosynthesis family protein</fullName>
    </submittedName>
</protein>
<dbReference type="Pfam" id="PF01521">
    <property type="entry name" value="Fe-S_biosyn"/>
    <property type="match status" value="1"/>
</dbReference>
<evidence type="ECO:0000313" key="2">
    <source>
        <dbReference type="EMBL" id="TXC90459.1"/>
    </source>
</evidence>
<name>A0A5C6W0H1_9BACI</name>
<proteinExistence type="predicted"/>
<dbReference type="EMBL" id="VOQF01000006">
    <property type="protein sequence ID" value="TXC90459.1"/>
    <property type="molecule type" value="Genomic_DNA"/>
</dbReference>
<dbReference type="OrthoDB" id="2878284at2"/>
<dbReference type="Proteomes" id="UP000321363">
    <property type="component" value="Unassembled WGS sequence"/>
</dbReference>
<gene>
    <name evidence="2" type="ORF">FS935_11000</name>
</gene>
<dbReference type="InterPro" id="IPR035903">
    <property type="entry name" value="HesB-like_dom_sf"/>
</dbReference>
<accession>A0A5C6W0H1</accession>
<dbReference type="AlphaFoldDB" id="A0A5C6W0H1"/>
<dbReference type="RefSeq" id="WP_146948524.1">
    <property type="nucleotide sequence ID" value="NZ_VOQF01000006.1"/>
</dbReference>
<evidence type="ECO:0000259" key="1">
    <source>
        <dbReference type="Pfam" id="PF01521"/>
    </source>
</evidence>
<dbReference type="Gene3D" id="2.60.300.12">
    <property type="entry name" value="HesB-like domain"/>
    <property type="match status" value="1"/>
</dbReference>
<dbReference type="SUPFAM" id="SSF89360">
    <property type="entry name" value="HesB-like domain"/>
    <property type="match status" value="1"/>
</dbReference>
<sequence>MNIVIKPEAINQLRGREFQENEGIRIEATFVGSCTIYAEHSLLVDIKQDDDDIFMVEDIPVVISKKSQKYLDENIFLDYSPQLGYKISSDQETYKYNLQLKENK</sequence>
<dbReference type="InterPro" id="IPR000361">
    <property type="entry name" value="ATAP_core_dom"/>
</dbReference>
<reference evidence="2 3" key="1">
    <citation type="journal article" date="2005" name="Int. J. Syst. Evol. Microbiol.">
        <title>Bacillus litoralis sp. nov., isolated from a tidal flat of the Yellow Sea in Korea.</title>
        <authorList>
            <person name="Yoon J.H."/>
            <person name="Oh T.K."/>
        </authorList>
    </citation>
    <scope>NUCLEOTIDE SEQUENCE [LARGE SCALE GENOMIC DNA]</scope>
    <source>
        <strain evidence="2 3">SW-211</strain>
    </source>
</reference>
<evidence type="ECO:0000313" key="3">
    <source>
        <dbReference type="Proteomes" id="UP000321363"/>
    </source>
</evidence>